<keyword evidence="1" id="KW-0472">Membrane</keyword>
<feature type="transmembrane region" description="Helical" evidence="1">
    <location>
        <begin position="111"/>
        <end position="136"/>
    </location>
</feature>
<dbReference type="Proteomes" id="UP000663281">
    <property type="component" value="Chromosome"/>
</dbReference>
<evidence type="ECO:0000313" key="2">
    <source>
        <dbReference type="EMBL" id="QSX30236.1"/>
    </source>
</evidence>
<protein>
    <submittedName>
        <fullName evidence="2">Uncharacterized protein</fullName>
    </submittedName>
</protein>
<feature type="transmembrane region" description="Helical" evidence="1">
    <location>
        <begin position="395"/>
        <end position="414"/>
    </location>
</feature>
<reference evidence="2 3" key="1">
    <citation type="submission" date="2021-03" db="EMBL/GenBank/DDBJ databases">
        <title>Novel species identification of genus Shewanella.</title>
        <authorList>
            <person name="Liu G."/>
            <person name="Zhang Q."/>
        </authorList>
    </citation>
    <scope>NUCLEOTIDE SEQUENCE [LARGE SCALE GENOMIC DNA]</scope>
    <source>
        <strain evidence="2 3">FJAT-53726</strain>
    </source>
</reference>
<proteinExistence type="predicted"/>
<feature type="transmembrane region" description="Helical" evidence="1">
    <location>
        <begin position="334"/>
        <end position="351"/>
    </location>
</feature>
<feature type="transmembrane region" description="Helical" evidence="1">
    <location>
        <begin position="181"/>
        <end position="206"/>
    </location>
</feature>
<gene>
    <name evidence="2" type="ORF">JYB88_00725</name>
</gene>
<keyword evidence="3" id="KW-1185">Reference proteome</keyword>
<organism evidence="2 3">
    <name type="scientific">Shewanella cyperi</name>
    <dbReference type="NCBI Taxonomy" id="2814292"/>
    <lineage>
        <taxon>Bacteria</taxon>
        <taxon>Pseudomonadati</taxon>
        <taxon>Pseudomonadota</taxon>
        <taxon>Gammaproteobacteria</taxon>
        <taxon>Alteromonadales</taxon>
        <taxon>Shewanellaceae</taxon>
        <taxon>Shewanella</taxon>
    </lineage>
</organism>
<dbReference type="AlphaFoldDB" id="A0A974XNC0"/>
<feature type="transmembrane region" description="Helical" evidence="1">
    <location>
        <begin position="251"/>
        <end position="273"/>
    </location>
</feature>
<feature type="transmembrane region" description="Helical" evidence="1">
    <location>
        <begin position="357"/>
        <end position="375"/>
    </location>
</feature>
<dbReference type="RefSeq" id="WP_207325166.1">
    <property type="nucleotide sequence ID" value="NZ_CP071504.1"/>
</dbReference>
<accession>A0A974XNC0</accession>
<feature type="transmembrane region" description="Helical" evidence="1">
    <location>
        <begin position="454"/>
        <end position="474"/>
    </location>
</feature>
<keyword evidence="1" id="KW-0812">Transmembrane</keyword>
<name>A0A974XNC0_9GAMM</name>
<evidence type="ECO:0000256" key="1">
    <source>
        <dbReference type="SAM" id="Phobius"/>
    </source>
</evidence>
<feature type="transmembrane region" description="Helical" evidence="1">
    <location>
        <begin position="420"/>
        <end position="442"/>
    </location>
</feature>
<feature type="transmembrane region" description="Helical" evidence="1">
    <location>
        <begin position="148"/>
        <end position="169"/>
    </location>
</feature>
<dbReference type="KEGG" id="scyp:JYB88_00725"/>
<feature type="transmembrane region" description="Helical" evidence="1">
    <location>
        <begin position="21"/>
        <end position="38"/>
    </location>
</feature>
<sequence length="513" mass="56945">MNRFLQSVMADYRQRIRRQSFLATLLLMAVLTMLFFPSTDSEYQTLIINDYRGIYNSAWLGICLAMLNIIFLPIICFYLIKNAIGTDRNTGIGELIAATPVSKSAYLLAKWTVNVGVLLSIVMVMMLTLVFIQLYYGESREIEPWLILWPQLVFVVPMLLLIAAVALLFESVSWLRGGLGNLLYFFLWTGSIVNMAESGSGLGLVMKQLETEVVQKFGEQQSGINLGVSIEQGSMEVKTFVWQGIDITRELVLSGWPLLLGCVIALGFAVLFFDRFRHVGAQGSGIKAPSFLAKLLSRAGHWCDSGLRAVTQGFGFGRMFRLELLLLLKGQNPYWYLGLIGLNVAQLFVPQEVLMNALIPVSWLFCVLVLSQLGLQARLANTRELLMYGGGQRLLPLLSAAAALLLLASCGALLRMLLQAQWLIVLQMLIAVGFTLALAHACGRLTGTRRTFEIIYPALWYIGPLHATLYMDYFGVNSQQSWQAGIPLYVTALTLLLLFVGTVKARAELGGRT</sequence>
<feature type="transmembrane region" description="Helical" evidence="1">
    <location>
        <begin position="58"/>
        <end position="80"/>
    </location>
</feature>
<dbReference type="EMBL" id="CP071504">
    <property type="protein sequence ID" value="QSX30236.1"/>
    <property type="molecule type" value="Genomic_DNA"/>
</dbReference>
<evidence type="ECO:0000313" key="3">
    <source>
        <dbReference type="Proteomes" id="UP000663281"/>
    </source>
</evidence>
<feature type="transmembrane region" description="Helical" evidence="1">
    <location>
        <begin position="486"/>
        <end position="503"/>
    </location>
</feature>
<keyword evidence="1" id="KW-1133">Transmembrane helix</keyword>